<evidence type="ECO:0000313" key="2">
    <source>
        <dbReference type="Proteomes" id="UP001197770"/>
    </source>
</evidence>
<dbReference type="EMBL" id="JAJGMW010000008">
    <property type="protein sequence ID" value="MCC4212581.1"/>
    <property type="molecule type" value="Genomic_DNA"/>
</dbReference>
<protein>
    <submittedName>
        <fullName evidence="1">Uncharacterized protein</fullName>
    </submittedName>
</protein>
<sequence length="45" mass="5510">MKSTFQSHKQVRQNWEKAFENMNQESDDSLIIDAVFENEEFEKWD</sequence>
<gene>
    <name evidence="1" type="ORF">LLW17_07625</name>
</gene>
<reference evidence="1 2" key="1">
    <citation type="submission" date="2021-11" db="EMBL/GenBank/DDBJ databases">
        <title>Seasonal and diel survey of microbial diversity of the Tyrrhenian coast.</title>
        <authorList>
            <person name="Gattoni G."/>
            <person name="Corral P."/>
        </authorList>
    </citation>
    <scope>NUCLEOTIDE SEQUENCE [LARGE SCALE GENOMIC DNA]</scope>
    <source>
        <strain evidence="1 2">Mr9</strain>
    </source>
</reference>
<organism evidence="1 2">
    <name type="scientific">Leeuwenhoekiella parthenopeia</name>
    <dbReference type="NCBI Taxonomy" id="2890320"/>
    <lineage>
        <taxon>Bacteria</taxon>
        <taxon>Pseudomonadati</taxon>
        <taxon>Bacteroidota</taxon>
        <taxon>Flavobacteriia</taxon>
        <taxon>Flavobacteriales</taxon>
        <taxon>Flavobacteriaceae</taxon>
        <taxon>Leeuwenhoekiella</taxon>
    </lineage>
</organism>
<dbReference type="RefSeq" id="WP_228229659.1">
    <property type="nucleotide sequence ID" value="NZ_JAJGMW010000008.1"/>
</dbReference>
<comment type="caution">
    <text evidence="1">The sequence shown here is derived from an EMBL/GenBank/DDBJ whole genome shotgun (WGS) entry which is preliminary data.</text>
</comment>
<dbReference type="Proteomes" id="UP001197770">
    <property type="component" value="Unassembled WGS sequence"/>
</dbReference>
<keyword evidence="2" id="KW-1185">Reference proteome</keyword>
<proteinExistence type="predicted"/>
<name>A0ABS8GTZ5_9FLAO</name>
<accession>A0ABS8GTZ5</accession>
<evidence type="ECO:0000313" key="1">
    <source>
        <dbReference type="EMBL" id="MCC4212581.1"/>
    </source>
</evidence>